<name>A0A3M7QLE9_BRAPC</name>
<gene>
    <name evidence="1" type="ORF">BpHYR1_053766</name>
</gene>
<dbReference type="Proteomes" id="UP000276133">
    <property type="component" value="Unassembled WGS sequence"/>
</dbReference>
<sequence length="106" mass="12871">MLFYHQSLKINFRGLPKRNVILKGHEELKDHYSSDFITVFYDKLRKIPFLKFSIFGKKRHFFKKLAVFNFTKEEYRICIENLPLLKAIKKNSTFLQKTLFIHPNFK</sequence>
<organism evidence="1 2">
    <name type="scientific">Brachionus plicatilis</name>
    <name type="common">Marine rotifer</name>
    <name type="synonym">Brachionus muelleri</name>
    <dbReference type="NCBI Taxonomy" id="10195"/>
    <lineage>
        <taxon>Eukaryota</taxon>
        <taxon>Metazoa</taxon>
        <taxon>Spiralia</taxon>
        <taxon>Gnathifera</taxon>
        <taxon>Rotifera</taxon>
        <taxon>Eurotatoria</taxon>
        <taxon>Monogononta</taxon>
        <taxon>Pseudotrocha</taxon>
        <taxon>Ploima</taxon>
        <taxon>Brachionidae</taxon>
        <taxon>Brachionus</taxon>
    </lineage>
</organism>
<proteinExistence type="predicted"/>
<reference evidence="1 2" key="1">
    <citation type="journal article" date="2018" name="Sci. Rep.">
        <title>Genomic signatures of local adaptation to the degree of environmental predictability in rotifers.</title>
        <authorList>
            <person name="Franch-Gras L."/>
            <person name="Hahn C."/>
            <person name="Garcia-Roger E.M."/>
            <person name="Carmona M.J."/>
            <person name="Serra M."/>
            <person name="Gomez A."/>
        </authorList>
    </citation>
    <scope>NUCLEOTIDE SEQUENCE [LARGE SCALE GENOMIC DNA]</scope>
    <source>
        <strain evidence="1">HYR1</strain>
    </source>
</reference>
<accession>A0A3M7QLE9</accession>
<evidence type="ECO:0000313" key="1">
    <source>
        <dbReference type="EMBL" id="RNA12083.1"/>
    </source>
</evidence>
<dbReference type="AlphaFoldDB" id="A0A3M7QLE9"/>
<dbReference type="EMBL" id="REGN01005768">
    <property type="protein sequence ID" value="RNA12083.1"/>
    <property type="molecule type" value="Genomic_DNA"/>
</dbReference>
<protein>
    <submittedName>
        <fullName evidence="1">Uncharacterized protein</fullName>
    </submittedName>
</protein>
<comment type="caution">
    <text evidence="1">The sequence shown here is derived from an EMBL/GenBank/DDBJ whole genome shotgun (WGS) entry which is preliminary data.</text>
</comment>
<keyword evidence="2" id="KW-1185">Reference proteome</keyword>
<evidence type="ECO:0000313" key="2">
    <source>
        <dbReference type="Proteomes" id="UP000276133"/>
    </source>
</evidence>